<dbReference type="Pfam" id="PF14199">
    <property type="entry name" value="DUF4317"/>
    <property type="match status" value="2"/>
</dbReference>
<name>A0A9D1DBF9_9FIRM</name>
<evidence type="ECO:0000313" key="1">
    <source>
        <dbReference type="EMBL" id="HIR14728.1"/>
    </source>
</evidence>
<sequence length="215" mass="24824">MKPELNRINREDMLELTRRMTVSRTSFTRIAGCYVDREGEFDGSFNTNFLKLTSQEKAKNLKLAKTVPFSETNAQLKKYAFPADRKDPGSLWQLLMAIKDCGLKNDALMDTFYDLIMEQYEGDSEYAVFVFHDRYDVPVKAADKERLGESEEVFEYLICTLCPLKGEYEPGPPVCGFLFPAFTDRSADPDHIAVYQADPEHPHREWEEKILGLHF</sequence>
<dbReference type="AlphaFoldDB" id="A0A9D1DBF9"/>
<evidence type="ECO:0000313" key="2">
    <source>
        <dbReference type="Proteomes" id="UP000886757"/>
    </source>
</evidence>
<proteinExistence type="predicted"/>
<comment type="caution">
    <text evidence="1">The sequence shown here is derived from an EMBL/GenBank/DDBJ whole genome shotgun (WGS) entry which is preliminary data.</text>
</comment>
<protein>
    <submittedName>
        <fullName evidence="1">DUF4317 family protein</fullName>
    </submittedName>
</protein>
<dbReference type="Proteomes" id="UP000886757">
    <property type="component" value="Unassembled WGS sequence"/>
</dbReference>
<reference evidence="1" key="2">
    <citation type="journal article" date="2021" name="PeerJ">
        <title>Extensive microbial diversity within the chicken gut microbiome revealed by metagenomics and culture.</title>
        <authorList>
            <person name="Gilroy R."/>
            <person name="Ravi A."/>
            <person name="Getino M."/>
            <person name="Pursley I."/>
            <person name="Horton D.L."/>
            <person name="Alikhan N.F."/>
            <person name="Baker D."/>
            <person name="Gharbi K."/>
            <person name="Hall N."/>
            <person name="Watson M."/>
            <person name="Adriaenssens E.M."/>
            <person name="Foster-Nyarko E."/>
            <person name="Jarju S."/>
            <person name="Secka A."/>
            <person name="Antonio M."/>
            <person name="Oren A."/>
            <person name="Chaudhuri R.R."/>
            <person name="La Ragione R."/>
            <person name="Hildebrand F."/>
            <person name="Pallen M.J."/>
        </authorList>
    </citation>
    <scope>NUCLEOTIDE SEQUENCE</scope>
    <source>
        <strain evidence="1">ChiSjej4B22-8148</strain>
    </source>
</reference>
<reference evidence="1" key="1">
    <citation type="submission" date="2020-10" db="EMBL/GenBank/DDBJ databases">
        <authorList>
            <person name="Gilroy R."/>
        </authorList>
    </citation>
    <scope>NUCLEOTIDE SEQUENCE</scope>
    <source>
        <strain evidence="1">ChiSjej4B22-8148</strain>
    </source>
</reference>
<organism evidence="1 2">
    <name type="scientific">Candidatus Choladousia intestinavium</name>
    <dbReference type="NCBI Taxonomy" id="2840727"/>
    <lineage>
        <taxon>Bacteria</taxon>
        <taxon>Bacillati</taxon>
        <taxon>Bacillota</taxon>
        <taxon>Clostridia</taxon>
        <taxon>Lachnospirales</taxon>
        <taxon>Lachnospiraceae</taxon>
        <taxon>Lachnospiraceae incertae sedis</taxon>
        <taxon>Candidatus Choladousia</taxon>
    </lineage>
</organism>
<dbReference type="EMBL" id="DVGK01000143">
    <property type="protein sequence ID" value="HIR14728.1"/>
    <property type="molecule type" value="Genomic_DNA"/>
</dbReference>
<dbReference type="InterPro" id="IPR025466">
    <property type="entry name" value="DUF4317"/>
</dbReference>
<accession>A0A9D1DBF9</accession>
<gene>
    <name evidence="1" type="ORF">IAB31_12480</name>
</gene>